<proteinExistence type="predicted"/>
<evidence type="ECO:0000313" key="1">
    <source>
        <dbReference type="EMBL" id="MBO8476993.1"/>
    </source>
</evidence>
<organism evidence="1 2">
    <name type="scientific">Candidatus Limisoma faecipullorum</name>
    <dbReference type="NCBI Taxonomy" id="2840854"/>
    <lineage>
        <taxon>Bacteria</taxon>
        <taxon>Pseudomonadati</taxon>
        <taxon>Bacteroidota</taxon>
        <taxon>Bacteroidia</taxon>
        <taxon>Bacteroidales</taxon>
        <taxon>Candidatus Limisoma</taxon>
    </lineage>
</organism>
<sequence length="189" mass="21671">MQQRLSAILLLSIIPLLQSFSIPDKAPVMKGYNLESVKERHKKAVNGRLEGLWYYPDEHMTLSIERIENERGYYRVVAVEAEDCAVDCGSVIGYMEESAESGKLRLWLYSGIADDTLTRPIECVANVENNGNNIVIDKPEIKIRMSMNIAQFLPSIFGRIRIYPRLERSEIKPGFIKIDSKKRDTPIYF</sequence>
<dbReference type="Proteomes" id="UP000823598">
    <property type="component" value="Unassembled WGS sequence"/>
</dbReference>
<comment type="caution">
    <text evidence="1">The sequence shown here is derived from an EMBL/GenBank/DDBJ whole genome shotgun (WGS) entry which is preliminary data.</text>
</comment>
<reference evidence="1" key="2">
    <citation type="journal article" date="2021" name="PeerJ">
        <title>Extensive microbial diversity within the chicken gut microbiome revealed by metagenomics and culture.</title>
        <authorList>
            <person name="Gilroy R."/>
            <person name="Ravi A."/>
            <person name="Getino M."/>
            <person name="Pursley I."/>
            <person name="Horton D.L."/>
            <person name="Alikhan N.F."/>
            <person name="Baker D."/>
            <person name="Gharbi K."/>
            <person name="Hall N."/>
            <person name="Watson M."/>
            <person name="Adriaenssens E.M."/>
            <person name="Foster-Nyarko E."/>
            <person name="Jarju S."/>
            <person name="Secka A."/>
            <person name="Antonio M."/>
            <person name="Oren A."/>
            <person name="Chaudhuri R.R."/>
            <person name="La Ragione R."/>
            <person name="Hildebrand F."/>
            <person name="Pallen M.J."/>
        </authorList>
    </citation>
    <scope>NUCLEOTIDE SEQUENCE</scope>
    <source>
        <strain evidence="1">6919</strain>
    </source>
</reference>
<protein>
    <submittedName>
        <fullName evidence="1">Uncharacterized protein</fullName>
    </submittedName>
</protein>
<accession>A0A9D9IQL5</accession>
<dbReference type="EMBL" id="JADIMC010000097">
    <property type="protein sequence ID" value="MBO8476993.1"/>
    <property type="molecule type" value="Genomic_DNA"/>
</dbReference>
<name>A0A9D9IQL5_9BACT</name>
<dbReference type="AlphaFoldDB" id="A0A9D9IQL5"/>
<gene>
    <name evidence="1" type="ORF">IAB88_08375</name>
</gene>
<reference evidence="1" key="1">
    <citation type="submission" date="2020-10" db="EMBL/GenBank/DDBJ databases">
        <authorList>
            <person name="Gilroy R."/>
        </authorList>
    </citation>
    <scope>NUCLEOTIDE SEQUENCE</scope>
    <source>
        <strain evidence="1">6919</strain>
    </source>
</reference>
<evidence type="ECO:0000313" key="2">
    <source>
        <dbReference type="Proteomes" id="UP000823598"/>
    </source>
</evidence>